<sequence length="348" mass="39246">LGNLQNNKERPKKEPIRLKNKLLTTDFEIANYFARFYFHKQKKNPFVRKSLRDLKIQVRQMGEIKEDMTTPNNVLTKPFRPCELNAAIKQLKCKKSPGEDGIHPEFLIRMGPKAKETMLTLFNKICETSLVPKQWKVAIVIPVLKRANTLATLTTIGEYKSNPQDALARFQETQMAQVRAKAEAAAAAANLPSYYNPLSVNAAKMAEQQQKRKLLWSKKSRVNEAFVNSLLTHRCFPFFKDAKSNLWKTTSLVAGKGDSVAAAKFCKLMGIHDVGELNTEKPGASTSKAREQADLFRKLEQEYEQSRTLTHTQRGVGLGYSSAMTDFNAYSAMRQGGAGNDPDRLNDE</sequence>
<dbReference type="PANTHER" id="PTHR22426">
    <property type="entry name" value="ARGININE_SERINE-RICH COILED-COIL PROTEIN 2"/>
    <property type="match status" value="1"/>
</dbReference>
<feature type="domain" description="Small acidic protein-like" evidence="1">
    <location>
        <begin position="247"/>
        <end position="319"/>
    </location>
</feature>
<name>A0A0R3U0V8_RODNA</name>
<dbReference type="PANTHER" id="PTHR22426:SF2">
    <property type="entry name" value="ARGININE_SERINE-RICH COILED-COIL PROTEIN 2"/>
    <property type="match status" value="1"/>
</dbReference>
<evidence type="ECO:0000313" key="2">
    <source>
        <dbReference type="WBParaSite" id="HNAJ_0001375701-mRNA-1"/>
    </source>
</evidence>
<proteinExistence type="predicted"/>
<dbReference type="AlphaFoldDB" id="A0A0R3U0V8"/>
<dbReference type="Pfam" id="PF15477">
    <property type="entry name" value="SMAP"/>
    <property type="match status" value="1"/>
</dbReference>
<dbReference type="STRING" id="102285.A0A0R3U0V8"/>
<dbReference type="InterPro" id="IPR028124">
    <property type="entry name" value="SMAP_dom"/>
</dbReference>
<accession>A0A0R3U0V8</accession>
<dbReference type="WBParaSite" id="HNAJ_0001375701-mRNA-1">
    <property type="protein sequence ID" value="HNAJ_0001375701-mRNA-1"/>
    <property type="gene ID" value="HNAJ_0001375701"/>
</dbReference>
<reference evidence="2" key="1">
    <citation type="submission" date="2017-02" db="UniProtKB">
        <authorList>
            <consortium name="WormBaseParasite"/>
        </authorList>
    </citation>
    <scope>IDENTIFICATION</scope>
</reference>
<protein>
    <submittedName>
        <fullName evidence="2">SMAP domain-containing protein</fullName>
    </submittedName>
</protein>
<evidence type="ECO:0000259" key="1">
    <source>
        <dbReference type="Pfam" id="PF15477"/>
    </source>
</evidence>
<organism evidence="2">
    <name type="scientific">Rodentolepis nana</name>
    <name type="common">Dwarf tapeworm</name>
    <name type="synonym">Hymenolepis nana</name>
    <dbReference type="NCBI Taxonomy" id="102285"/>
    <lineage>
        <taxon>Eukaryota</taxon>
        <taxon>Metazoa</taxon>
        <taxon>Spiralia</taxon>
        <taxon>Lophotrochozoa</taxon>
        <taxon>Platyhelminthes</taxon>
        <taxon>Cestoda</taxon>
        <taxon>Eucestoda</taxon>
        <taxon>Cyclophyllidea</taxon>
        <taxon>Hymenolepididae</taxon>
        <taxon>Rodentolepis</taxon>
    </lineage>
</organism>